<dbReference type="RefSeq" id="WP_179420179.1">
    <property type="nucleotide sequence ID" value="NZ_JACCAB010000001.1"/>
</dbReference>
<protein>
    <submittedName>
        <fullName evidence="3">Uncharacterized protein</fullName>
    </submittedName>
</protein>
<comment type="caution">
    <text evidence="3">The sequence shown here is derived from an EMBL/GenBank/DDBJ whole genome shotgun (WGS) entry which is preliminary data.</text>
</comment>
<dbReference type="EMBL" id="JACCAB010000001">
    <property type="protein sequence ID" value="NYG05577.1"/>
    <property type="molecule type" value="Genomic_DNA"/>
</dbReference>
<keyword evidence="2" id="KW-0472">Membrane</keyword>
<feature type="transmembrane region" description="Helical" evidence="2">
    <location>
        <begin position="67"/>
        <end position="86"/>
    </location>
</feature>
<evidence type="ECO:0000256" key="2">
    <source>
        <dbReference type="SAM" id="Phobius"/>
    </source>
</evidence>
<gene>
    <name evidence="3" type="ORF">BJ986_000064</name>
</gene>
<feature type="region of interest" description="Disordered" evidence="1">
    <location>
        <begin position="1"/>
        <end position="34"/>
    </location>
</feature>
<keyword evidence="2" id="KW-0812">Transmembrane</keyword>
<keyword evidence="2" id="KW-1133">Transmembrane helix</keyword>
<reference evidence="3 4" key="1">
    <citation type="submission" date="2020-07" db="EMBL/GenBank/DDBJ databases">
        <title>Sequencing the genomes of 1000 actinobacteria strains.</title>
        <authorList>
            <person name="Klenk H.-P."/>
        </authorList>
    </citation>
    <scope>NUCLEOTIDE SEQUENCE [LARGE SCALE GENOMIC DNA]</scope>
    <source>
        <strain evidence="3 4">DSM 23987</strain>
    </source>
</reference>
<evidence type="ECO:0000313" key="3">
    <source>
        <dbReference type="EMBL" id="NYG05577.1"/>
    </source>
</evidence>
<organism evidence="3 4">
    <name type="scientific">Pedococcus badiiscoriae</name>
    <dbReference type="NCBI Taxonomy" id="642776"/>
    <lineage>
        <taxon>Bacteria</taxon>
        <taxon>Bacillati</taxon>
        <taxon>Actinomycetota</taxon>
        <taxon>Actinomycetes</taxon>
        <taxon>Micrococcales</taxon>
        <taxon>Intrasporangiaceae</taxon>
        <taxon>Pedococcus</taxon>
    </lineage>
</organism>
<feature type="transmembrane region" description="Helical" evidence="2">
    <location>
        <begin position="175"/>
        <end position="198"/>
    </location>
</feature>
<sequence>MSLSASPLPPEAVHPTVPSAQEADDGPGHGSPAEAVSAGVRAQILATEHWSLLATRSMTWSEVMSRIAIHLTVASASLVVLALFAQHSGFGGAFRVMAIGLAAAVLVMGILTQARVINASVDDGSAILGMNRLRAAYLEIDPSLAPYFVTSSHDDQQGLMDTYLMGWPRSTFSHVLASTTMFMTVFNAIVAGALGALVSGAAGAQPAVIAVVGSLVGLGFVAGEILVGQRTFGSLRQPSRFPTPRQSRTGP</sequence>
<name>A0A852W8Q4_9MICO</name>
<keyword evidence="4" id="KW-1185">Reference proteome</keyword>
<dbReference type="AlphaFoldDB" id="A0A852W8Q4"/>
<dbReference type="Proteomes" id="UP000573599">
    <property type="component" value="Unassembled WGS sequence"/>
</dbReference>
<proteinExistence type="predicted"/>
<evidence type="ECO:0000313" key="4">
    <source>
        <dbReference type="Proteomes" id="UP000573599"/>
    </source>
</evidence>
<accession>A0A852W8Q4</accession>
<feature type="transmembrane region" description="Helical" evidence="2">
    <location>
        <begin position="204"/>
        <end position="227"/>
    </location>
</feature>
<feature type="transmembrane region" description="Helical" evidence="2">
    <location>
        <begin position="92"/>
        <end position="111"/>
    </location>
</feature>
<evidence type="ECO:0000256" key="1">
    <source>
        <dbReference type="SAM" id="MobiDB-lite"/>
    </source>
</evidence>